<evidence type="ECO:0000313" key="2">
    <source>
        <dbReference type="Proteomes" id="UP000265520"/>
    </source>
</evidence>
<dbReference type="EMBL" id="LXQA010774619">
    <property type="protein sequence ID" value="MCI70375.1"/>
    <property type="molecule type" value="Genomic_DNA"/>
</dbReference>
<keyword evidence="2" id="KW-1185">Reference proteome</keyword>
<evidence type="ECO:0000313" key="1">
    <source>
        <dbReference type="EMBL" id="MCI70375.1"/>
    </source>
</evidence>
<accession>A0A392UF65</accession>
<dbReference type="AlphaFoldDB" id="A0A392UF65"/>
<sequence length="41" mass="4543">VVHVVKSGKLASLMGLSLAKSIKNLLDRNWEVEVTHPFLRG</sequence>
<protein>
    <submittedName>
        <fullName evidence="1">Uncharacterized protein</fullName>
    </submittedName>
</protein>
<name>A0A392UF65_9FABA</name>
<feature type="non-terminal residue" evidence="1">
    <location>
        <position position="1"/>
    </location>
</feature>
<organism evidence="1 2">
    <name type="scientific">Trifolium medium</name>
    <dbReference type="NCBI Taxonomy" id="97028"/>
    <lineage>
        <taxon>Eukaryota</taxon>
        <taxon>Viridiplantae</taxon>
        <taxon>Streptophyta</taxon>
        <taxon>Embryophyta</taxon>
        <taxon>Tracheophyta</taxon>
        <taxon>Spermatophyta</taxon>
        <taxon>Magnoliopsida</taxon>
        <taxon>eudicotyledons</taxon>
        <taxon>Gunneridae</taxon>
        <taxon>Pentapetalae</taxon>
        <taxon>rosids</taxon>
        <taxon>fabids</taxon>
        <taxon>Fabales</taxon>
        <taxon>Fabaceae</taxon>
        <taxon>Papilionoideae</taxon>
        <taxon>50 kb inversion clade</taxon>
        <taxon>NPAAA clade</taxon>
        <taxon>Hologalegina</taxon>
        <taxon>IRL clade</taxon>
        <taxon>Trifolieae</taxon>
        <taxon>Trifolium</taxon>
    </lineage>
</organism>
<dbReference type="Proteomes" id="UP000265520">
    <property type="component" value="Unassembled WGS sequence"/>
</dbReference>
<reference evidence="1 2" key="1">
    <citation type="journal article" date="2018" name="Front. Plant Sci.">
        <title>Red Clover (Trifolium pratense) and Zigzag Clover (T. medium) - A Picture of Genomic Similarities and Differences.</title>
        <authorList>
            <person name="Dluhosova J."/>
            <person name="Istvanek J."/>
            <person name="Nedelnik J."/>
            <person name="Repkova J."/>
        </authorList>
    </citation>
    <scope>NUCLEOTIDE SEQUENCE [LARGE SCALE GENOMIC DNA]</scope>
    <source>
        <strain evidence="2">cv. 10/8</strain>
        <tissue evidence="1">Leaf</tissue>
    </source>
</reference>
<proteinExistence type="predicted"/>
<comment type="caution">
    <text evidence="1">The sequence shown here is derived from an EMBL/GenBank/DDBJ whole genome shotgun (WGS) entry which is preliminary data.</text>
</comment>